<evidence type="ECO:0000313" key="1">
    <source>
        <dbReference type="EMBL" id="GBO43632.1"/>
    </source>
</evidence>
<evidence type="ECO:0000313" key="2">
    <source>
        <dbReference type="Proteomes" id="UP000499080"/>
    </source>
</evidence>
<dbReference type="Proteomes" id="UP000499080">
    <property type="component" value="Unassembled WGS sequence"/>
</dbReference>
<keyword evidence="2" id="KW-1185">Reference proteome</keyword>
<dbReference type="EMBL" id="BGPR01070134">
    <property type="protein sequence ID" value="GBO43632.1"/>
    <property type="molecule type" value="Genomic_DNA"/>
</dbReference>
<name>A0A4Y2X6L7_ARAVE</name>
<protein>
    <submittedName>
        <fullName evidence="1">Uncharacterized protein</fullName>
    </submittedName>
</protein>
<proteinExistence type="predicted"/>
<sequence length="92" mass="10366">MVWNRPTVNVQLNLPQYPSLYLDYRAIMRRNTDGFQARNPKPPKIHHYVDLMSVKSDSVSAPADVVGSFERWVPAQVSSSSSDHGAKLDARP</sequence>
<accession>A0A4Y2X6L7</accession>
<reference evidence="1 2" key="1">
    <citation type="journal article" date="2019" name="Sci. Rep.">
        <title>Orb-weaving spider Araneus ventricosus genome elucidates the spidroin gene catalogue.</title>
        <authorList>
            <person name="Kono N."/>
            <person name="Nakamura H."/>
            <person name="Ohtoshi R."/>
            <person name="Moran D.A.P."/>
            <person name="Shinohara A."/>
            <person name="Yoshida Y."/>
            <person name="Fujiwara M."/>
            <person name="Mori M."/>
            <person name="Tomita M."/>
            <person name="Arakawa K."/>
        </authorList>
    </citation>
    <scope>NUCLEOTIDE SEQUENCE [LARGE SCALE GENOMIC DNA]</scope>
</reference>
<organism evidence="1 2">
    <name type="scientific">Araneus ventricosus</name>
    <name type="common">Orbweaver spider</name>
    <name type="synonym">Epeira ventricosa</name>
    <dbReference type="NCBI Taxonomy" id="182803"/>
    <lineage>
        <taxon>Eukaryota</taxon>
        <taxon>Metazoa</taxon>
        <taxon>Ecdysozoa</taxon>
        <taxon>Arthropoda</taxon>
        <taxon>Chelicerata</taxon>
        <taxon>Arachnida</taxon>
        <taxon>Araneae</taxon>
        <taxon>Araneomorphae</taxon>
        <taxon>Entelegynae</taxon>
        <taxon>Araneoidea</taxon>
        <taxon>Araneidae</taxon>
        <taxon>Araneus</taxon>
    </lineage>
</organism>
<gene>
    <name evidence="1" type="ORF">AVEN_150959_1</name>
</gene>
<comment type="caution">
    <text evidence="1">The sequence shown here is derived from an EMBL/GenBank/DDBJ whole genome shotgun (WGS) entry which is preliminary data.</text>
</comment>
<dbReference type="AlphaFoldDB" id="A0A4Y2X6L7"/>